<name>A0ABR7TJH3_9BACT</name>
<sequence length="1153" mass="127519">MKYLKLFVLLLTYVCVRQEGLAQERYKAGKIIPPAPTSAALGAYGEFPIGYFSGTADINIPLYDIKSDKLQLPLKLQYSSTGIKVGESASWVGLGWSLFAGGIITRSVRGFDDWNGEGYYLAAALPPDNPSSSDQPYLSSINQGYRDGEPDMISYNFAGYSGRFSIGKKNDGSLVYMDEPNNLQVEIVLNNGWRITDGNGIRYCFTTKDVAQDYYLGMTSQEISDNAPLSDFTISGKPFVTTAWHLDSIINPGVDTIILSYQLNGSVLSLINKSEKSFDLTEVRAGSTGIPPAHYFTYSANRQVTNEMTLKAISFRQGTVEFSTAPREDLDYVSNKPGRLSDIVVKNRDNRIIKRFQLYQDYFGTGTERRLRLDSIVEIGGGTTGRIPHKFSYFGGTLPPRYSKSIDGWGYFNNANNTFLVPAITVFPNTGSPKFLAGGNRLSNTNDVEMKAGLLFSITYPTGGKTEFDYELNSYSNLHGDEKYVKTRVNEVAQAGSGFTPDRGRINFTIPVTDTPTARISFSHTKVDPDAPDLMNENLQSVYAYLYKGTNVVASYSNWDEDRPYYEEVLLPGSYAIYARYIQGYWTSMYISYEARVPITERKGGGVRIKSIINYEGGKKVAARKFLYTDGGVSSGTQIVTPKFDYSLDLYHTADGGMLPYDVTYTVRESNSIVQGAGGPIVGYSKVTELLGENGENGKTEYRYSASEDAYTHPYIPTMHNALNGKLLSKQVYDAAGKPVSKTTYEYSMNNQTWLRGVKLYTFDPLPTSNQNPALYGVFYRNTSSWFVPSREVNTIYDVNGNQSTTTKTFTYGNIAHKEMTRMETGKSDGRTLITKYMYPDDYPQAGAGSFVGEMKNRHMISPVIEEQTLIADNTTKNLTGGKFTSYKLLSNGSYAPAAVYMLENAAPLADTSASTITGNSLPVLHSAYVPEAYFDNYDMAGNLKDFHKPNNMTGSYLWNYRAGYPIAQIDNANAAEVAYTSFEADADGNWVVPSDARNATGGLTGDKSYNLSNGAISSPGLSAGRAYLLSYWSQNGACSLQGAAVVKTTTGKNIRGYTYYQHLVTIGAAGVVTVSGNNTIDELRLYPADAQMRTYTYIPLTGISSQCDQNNQLLFYEYDNMNRLRLIKDQDGKILKMICYDYYGQPENCSGL</sequence>
<organism evidence="1 2">
    <name type="scientific">Chitinophaga qingshengii</name>
    <dbReference type="NCBI Taxonomy" id="1569794"/>
    <lineage>
        <taxon>Bacteria</taxon>
        <taxon>Pseudomonadati</taxon>
        <taxon>Bacteroidota</taxon>
        <taxon>Chitinophagia</taxon>
        <taxon>Chitinophagales</taxon>
        <taxon>Chitinophagaceae</taxon>
        <taxon>Chitinophaga</taxon>
    </lineage>
</organism>
<protein>
    <recommendedName>
        <fullName evidence="3">YD repeat-containing protein</fullName>
    </recommendedName>
</protein>
<accession>A0ABR7TJH3</accession>
<comment type="caution">
    <text evidence="1">The sequence shown here is derived from an EMBL/GenBank/DDBJ whole genome shotgun (WGS) entry which is preliminary data.</text>
</comment>
<reference evidence="1 2" key="1">
    <citation type="submission" date="2020-09" db="EMBL/GenBank/DDBJ databases">
        <title>Genome sequences of type strains of Chitinophaga qingshengii and Chitinophaga varians.</title>
        <authorList>
            <person name="Kittiwongwattana C."/>
        </authorList>
    </citation>
    <scope>NUCLEOTIDE SEQUENCE [LARGE SCALE GENOMIC DNA]</scope>
    <source>
        <strain evidence="1 2">JCM 30026</strain>
    </source>
</reference>
<proteinExistence type="predicted"/>
<gene>
    <name evidence="1" type="ORF">ICL07_09570</name>
</gene>
<keyword evidence="2" id="KW-1185">Reference proteome</keyword>
<evidence type="ECO:0008006" key="3">
    <source>
        <dbReference type="Google" id="ProtNLM"/>
    </source>
</evidence>
<dbReference type="Proteomes" id="UP000659124">
    <property type="component" value="Unassembled WGS sequence"/>
</dbReference>
<dbReference type="RefSeq" id="WP_188087685.1">
    <property type="nucleotide sequence ID" value="NZ_JACVFC010000001.1"/>
</dbReference>
<evidence type="ECO:0000313" key="1">
    <source>
        <dbReference type="EMBL" id="MBC9930620.1"/>
    </source>
</evidence>
<dbReference type="EMBL" id="JACVFC010000001">
    <property type="protein sequence ID" value="MBC9930620.1"/>
    <property type="molecule type" value="Genomic_DNA"/>
</dbReference>
<evidence type="ECO:0000313" key="2">
    <source>
        <dbReference type="Proteomes" id="UP000659124"/>
    </source>
</evidence>